<accession>A0A557P8L8</accession>
<dbReference type="CDD" id="cd07313">
    <property type="entry name" value="terB_like_2"/>
    <property type="match status" value="1"/>
</dbReference>
<dbReference type="OrthoDB" id="5294347at2"/>
<evidence type="ECO:0000313" key="2">
    <source>
        <dbReference type="EMBL" id="TVO36968.1"/>
    </source>
</evidence>
<evidence type="ECO:0000313" key="3">
    <source>
        <dbReference type="Proteomes" id="UP000319828"/>
    </source>
</evidence>
<dbReference type="Pfam" id="PF05099">
    <property type="entry name" value="TerB"/>
    <property type="match status" value="1"/>
</dbReference>
<dbReference type="RefSeq" id="WP_144387980.1">
    <property type="nucleotide sequence ID" value="NZ_CANNCB010000008.1"/>
</dbReference>
<organism evidence="2 3">
    <name type="scientific">Vibrio algivorus</name>
    <dbReference type="NCBI Taxonomy" id="1667024"/>
    <lineage>
        <taxon>Bacteria</taxon>
        <taxon>Pseudomonadati</taxon>
        <taxon>Pseudomonadota</taxon>
        <taxon>Gammaproteobacteria</taxon>
        <taxon>Vibrionales</taxon>
        <taxon>Vibrionaceae</taxon>
        <taxon>Vibrio</taxon>
    </lineage>
</organism>
<name>A0A557P8L8_9VIBR</name>
<dbReference type="AlphaFoldDB" id="A0A557P8L8"/>
<feature type="domain" description="Co-chaperone DjlA N-terminal" evidence="1">
    <location>
        <begin position="27"/>
        <end position="141"/>
    </location>
</feature>
<dbReference type="Proteomes" id="UP000319828">
    <property type="component" value="Unassembled WGS sequence"/>
</dbReference>
<reference evidence="2 3" key="1">
    <citation type="submission" date="2019-07" db="EMBL/GenBank/DDBJ databases">
        <title>The draft genome sequence of Vibrio algivorus M1486.</title>
        <authorList>
            <person name="Meng X."/>
        </authorList>
    </citation>
    <scope>NUCLEOTIDE SEQUENCE [LARGE SCALE GENOMIC DNA]</scope>
    <source>
        <strain evidence="2 3">M1486</strain>
    </source>
</reference>
<dbReference type="InterPro" id="IPR007791">
    <property type="entry name" value="DjlA_N"/>
</dbReference>
<dbReference type="Gene3D" id="1.10.3680.10">
    <property type="entry name" value="TerB-like"/>
    <property type="match status" value="1"/>
</dbReference>
<gene>
    <name evidence="2" type="ORF">FOF44_07775</name>
</gene>
<sequence>MIQSLKSFFNQIVDGNVQENQSVDTNLAIAALLCQVSQADHSVDEKEEATKIQMLGKLLSLTEADAKTLLQEATLRSENSASLYEFTDQLRDLEHQQRFELIQSMWQVAYADHHLDPIEEAIIRKVAELLYVNHSDFIRAKLSVAPSS</sequence>
<protein>
    <submittedName>
        <fullName evidence="2">TerB family tellurite resistance protein</fullName>
    </submittedName>
</protein>
<proteinExistence type="predicted"/>
<dbReference type="InterPro" id="IPR029024">
    <property type="entry name" value="TerB-like"/>
</dbReference>
<dbReference type="SUPFAM" id="SSF158682">
    <property type="entry name" value="TerB-like"/>
    <property type="match status" value="1"/>
</dbReference>
<dbReference type="EMBL" id="VMKJ01000012">
    <property type="protein sequence ID" value="TVO36968.1"/>
    <property type="molecule type" value="Genomic_DNA"/>
</dbReference>
<evidence type="ECO:0000259" key="1">
    <source>
        <dbReference type="Pfam" id="PF05099"/>
    </source>
</evidence>
<comment type="caution">
    <text evidence="2">The sequence shown here is derived from an EMBL/GenBank/DDBJ whole genome shotgun (WGS) entry which is preliminary data.</text>
</comment>